<name>A0A9W6U280_9STRA</name>
<reference evidence="5" key="1">
    <citation type="submission" date="2023-04" db="EMBL/GenBank/DDBJ databases">
        <title>Phytophthora lilii NBRC 32176.</title>
        <authorList>
            <person name="Ichikawa N."/>
            <person name="Sato H."/>
            <person name="Tonouchi N."/>
        </authorList>
    </citation>
    <scope>NUCLEOTIDE SEQUENCE</scope>
    <source>
        <strain evidence="5">NBRC 32176</strain>
    </source>
</reference>
<sequence>MEPLEARFVCKTVGDTRDSFVVSITIDERAMVYDLQKAVKAENQSGFKHADASRLHFFLTKWADGAWMKSDSDDAMALRKGKATSHIEELLREDNELFAELSLPKVLADMEELSCAQIHVLVVVQQLSPADPELKQLHEVLFRHAILAAGSSTSTRTSDDFKMSLVSTYHWDMGVNDKGAPRCGV</sequence>
<evidence type="ECO:0000256" key="3">
    <source>
        <dbReference type="ARBA" id="ARBA00022525"/>
    </source>
</evidence>
<keyword evidence="3" id="KW-0964">Secreted</keyword>
<feature type="domain" description="Crinkler effector protein N-terminal" evidence="4">
    <location>
        <begin position="9"/>
        <end position="123"/>
    </location>
</feature>
<gene>
    <name evidence="5" type="ORF">Plil01_000962700</name>
</gene>
<evidence type="ECO:0000313" key="5">
    <source>
        <dbReference type="EMBL" id="GMF23739.1"/>
    </source>
</evidence>
<protein>
    <submittedName>
        <fullName evidence="5">Unnamed protein product</fullName>
    </submittedName>
</protein>
<dbReference type="InterPro" id="IPR045379">
    <property type="entry name" value="Crinkler_N"/>
</dbReference>
<keyword evidence="6" id="KW-1185">Reference proteome</keyword>
<dbReference type="Proteomes" id="UP001165083">
    <property type="component" value="Unassembled WGS sequence"/>
</dbReference>
<evidence type="ECO:0000259" key="4">
    <source>
        <dbReference type="Pfam" id="PF20147"/>
    </source>
</evidence>
<evidence type="ECO:0000256" key="2">
    <source>
        <dbReference type="ARBA" id="ARBA00004613"/>
    </source>
</evidence>
<organism evidence="5 6">
    <name type="scientific">Phytophthora lilii</name>
    <dbReference type="NCBI Taxonomy" id="2077276"/>
    <lineage>
        <taxon>Eukaryota</taxon>
        <taxon>Sar</taxon>
        <taxon>Stramenopiles</taxon>
        <taxon>Oomycota</taxon>
        <taxon>Peronosporomycetes</taxon>
        <taxon>Peronosporales</taxon>
        <taxon>Peronosporaceae</taxon>
        <taxon>Phytophthora</taxon>
    </lineage>
</organism>
<dbReference type="AlphaFoldDB" id="A0A9W6U280"/>
<comment type="caution">
    <text evidence="5">The sequence shown here is derived from an EMBL/GenBank/DDBJ whole genome shotgun (WGS) entry which is preliminary data.</text>
</comment>
<accession>A0A9W6U280</accession>
<proteinExistence type="predicted"/>
<evidence type="ECO:0000313" key="6">
    <source>
        <dbReference type="Proteomes" id="UP001165083"/>
    </source>
</evidence>
<dbReference type="EMBL" id="BSXW01000486">
    <property type="protein sequence ID" value="GMF23739.1"/>
    <property type="molecule type" value="Genomic_DNA"/>
</dbReference>
<evidence type="ECO:0000256" key="1">
    <source>
        <dbReference type="ARBA" id="ARBA00004340"/>
    </source>
</evidence>
<dbReference type="GO" id="GO:0043657">
    <property type="term" value="C:host cell"/>
    <property type="evidence" value="ECO:0007669"/>
    <property type="project" value="UniProtKB-SubCell"/>
</dbReference>
<dbReference type="Pfam" id="PF20147">
    <property type="entry name" value="Crinkler"/>
    <property type="match status" value="1"/>
</dbReference>
<comment type="subcellular location">
    <subcellularLocation>
        <location evidence="1">Host cell</location>
    </subcellularLocation>
    <subcellularLocation>
        <location evidence="2">Secreted</location>
    </subcellularLocation>
</comment>
<dbReference type="GO" id="GO:0005576">
    <property type="term" value="C:extracellular region"/>
    <property type="evidence" value="ECO:0007669"/>
    <property type="project" value="UniProtKB-SubCell"/>
</dbReference>